<keyword evidence="2" id="KW-1185">Reference proteome</keyword>
<proteinExistence type="predicted"/>
<sequence length="63" mass="6805">MSELVEILEASGLRSVSTYIQSGNILCETDLSAEALANQIHQSIFQQIGANLSVVIKKKADLD</sequence>
<dbReference type="AlphaFoldDB" id="A0A0A0DGG4"/>
<protein>
    <recommendedName>
        <fullName evidence="3">DUF1697 domain-containing protein</fullName>
    </recommendedName>
</protein>
<evidence type="ECO:0000313" key="2">
    <source>
        <dbReference type="Proteomes" id="UP000030019"/>
    </source>
</evidence>
<dbReference type="Pfam" id="PF08002">
    <property type="entry name" value="DUF1697"/>
    <property type="match status" value="1"/>
</dbReference>
<organism evidence="1 2">
    <name type="scientific">Streptococcus sinensis</name>
    <dbReference type="NCBI Taxonomy" id="176090"/>
    <lineage>
        <taxon>Bacteria</taxon>
        <taxon>Bacillati</taxon>
        <taxon>Bacillota</taxon>
        <taxon>Bacilli</taxon>
        <taxon>Lactobacillales</taxon>
        <taxon>Streptococcaceae</taxon>
        <taxon>Streptococcus</taxon>
    </lineage>
</organism>
<dbReference type="SUPFAM" id="SSF160379">
    <property type="entry name" value="SP0830-like"/>
    <property type="match status" value="1"/>
</dbReference>
<name>A0A0A0DGG4_9STRE</name>
<gene>
    <name evidence="1" type="ORF">SSIN_0391</name>
</gene>
<evidence type="ECO:0000313" key="1">
    <source>
        <dbReference type="EMBL" id="KGM37816.1"/>
    </source>
</evidence>
<dbReference type="PATRIC" id="fig|176090.4.peg.386"/>
<dbReference type="Proteomes" id="UP000030019">
    <property type="component" value="Unassembled WGS sequence"/>
</dbReference>
<dbReference type="EMBL" id="JPEN01000031">
    <property type="protein sequence ID" value="KGM37816.1"/>
    <property type="molecule type" value="Genomic_DNA"/>
</dbReference>
<dbReference type="STRING" id="176090.SSIN_0391"/>
<reference evidence="1 2" key="1">
    <citation type="submission" date="2014-06" db="EMBL/GenBank/DDBJ databases">
        <authorList>
            <person name="Teng J.L."/>
            <person name="Huang Y."/>
            <person name="Tse H."/>
            <person name="Lau S.K."/>
            <person name="Woo P.C."/>
        </authorList>
    </citation>
    <scope>NUCLEOTIDE SEQUENCE [LARGE SCALE GENOMIC DNA]</scope>
    <source>
        <strain evidence="1 2">HKU4</strain>
    </source>
</reference>
<accession>A0A0A0DGG4</accession>
<evidence type="ECO:0008006" key="3">
    <source>
        <dbReference type="Google" id="ProtNLM"/>
    </source>
</evidence>
<dbReference type="InterPro" id="IPR012545">
    <property type="entry name" value="DUF1697"/>
</dbReference>
<comment type="caution">
    <text evidence="1">The sequence shown here is derived from an EMBL/GenBank/DDBJ whole genome shotgun (WGS) entry which is preliminary data.</text>
</comment>
<dbReference type="Gene3D" id="3.30.70.1280">
    <property type="entry name" value="SP0830-like domains"/>
    <property type="match status" value="1"/>
</dbReference>